<dbReference type="AlphaFoldDB" id="A0A226D000"/>
<feature type="disulfide bond" evidence="25">
    <location>
        <begin position="338"/>
        <end position="361"/>
    </location>
</feature>
<gene>
    <name evidence="27" type="ORF">Fcan01_27128</name>
</gene>
<dbReference type="GO" id="GO:0046872">
    <property type="term" value="F:metal ion binding"/>
    <property type="evidence" value="ECO:0007669"/>
    <property type="project" value="UniProtKB-KW"/>
</dbReference>
<evidence type="ECO:0000256" key="13">
    <source>
        <dbReference type="ARBA" id="ARBA00023034"/>
    </source>
</evidence>
<feature type="binding site" evidence="23">
    <location>
        <position position="157"/>
    </location>
    <ligand>
        <name>substrate</name>
    </ligand>
</feature>
<dbReference type="PANTHER" id="PTHR12871">
    <property type="entry name" value="BETA-1,2-N-ACETYLGLUCOSAMINYLTRANSFERASE II"/>
    <property type="match status" value="1"/>
</dbReference>
<evidence type="ECO:0000256" key="2">
    <source>
        <dbReference type="ARBA" id="ARBA00004323"/>
    </source>
</evidence>
<dbReference type="OMA" id="FWSAEIN"/>
<keyword evidence="7" id="KW-0328">Glycosyltransferase</keyword>
<dbReference type="Pfam" id="PF05060">
    <property type="entry name" value="MGAT2"/>
    <property type="match status" value="1"/>
</dbReference>
<dbReference type="InterPro" id="IPR029044">
    <property type="entry name" value="Nucleotide-diphossugar_trans"/>
</dbReference>
<evidence type="ECO:0000256" key="22">
    <source>
        <dbReference type="ARBA" id="ARBA00093257"/>
    </source>
</evidence>
<evidence type="ECO:0000256" key="3">
    <source>
        <dbReference type="ARBA" id="ARBA00004922"/>
    </source>
</evidence>
<dbReference type="SUPFAM" id="SSF53448">
    <property type="entry name" value="Nucleotide-diphospho-sugar transferases"/>
    <property type="match status" value="1"/>
</dbReference>
<keyword evidence="17 24" id="KW-0464">Manganese</keyword>
<dbReference type="GO" id="GO:0009312">
    <property type="term" value="P:oligosaccharide biosynthetic process"/>
    <property type="evidence" value="ECO:0007669"/>
    <property type="project" value="InterPro"/>
</dbReference>
<evidence type="ECO:0000256" key="16">
    <source>
        <dbReference type="ARBA" id="ARBA00023180"/>
    </source>
</evidence>
<keyword evidence="15 25" id="KW-1015">Disulfide bond</keyword>
<keyword evidence="10 24" id="KW-0479">Metal-binding</keyword>
<dbReference type="GO" id="GO:0008455">
    <property type="term" value="F:alpha-1,6-mannosylglycoprotein 2-beta-N-acetylglucosaminyltransferase activity"/>
    <property type="evidence" value="ECO:0007669"/>
    <property type="project" value="UniProtKB-EC"/>
</dbReference>
<evidence type="ECO:0000256" key="4">
    <source>
        <dbReference type="ARBA" id="ARBA00011011"/>
    </source>
</evidence>
<reference evidence="27 28" key="1">
    <citation type="submission" date="2015-12" db="EMBL/GenBank/DDBJ databases">
        <title>The genome of Folsomia candida.</title>
        <authorList>
            <person name="Faddeeva A."/>
            <person name="Derks M.F."/>
            <person name="Anvar Y."/>
            <person name="Smit S."/>
            <person name="Van Straalen N."/>
            <person name="Roelofs D."/>
        </authorList>
    </citation>
    <scope>NUCLEOTIDE SEQUENCE [LARGE SCALE GENOMIC DNA]</scope>
    <source>
        <strain evidence="27 28">VU population</strain>
        <tissue evidence="27">Whole body</tissue>
    </source>
</reference>
<evidence type="ECO:0000256" key="17">
    <source>
        <dbReference type="ARBA" id="ARBA00023211"/>
    </source>
</evidence>
<evidence type="ECO:0000256" key="9">
    <source>
        <dbReference type="ARBA" id="ARBA00022692"/>
    </source>
</evidence>
<protein>
    <recommendedName>
        <fullName evidence="6">Alpha-1,6-mannosyl-glycoprotein 2-beta-N-acetylglucosaminyltransferase</fullName>
        <ecNumber evidence="5">2.4.1.143</ecNumber>
    </recommendedName>
    <alternativeName>
        <fullName evidence="21">Beta-1,2-N-acetylglucosaminyltransferase II</fullName>
    </alternativeName>
    <alternativeName>
        <fullName evidence="20">GlcNAc-T II</fullName>
    </alternativeName>
    <alternativeName>
        <fullName evidence="19">Mannoside acetylglucosaminyltransferase 2</fullName>
    </alternativeName>
    <alternativeName>
        <fullName evidence="18">N-glycosyl-oligosaccharide-glycoprotein N-acetylglucosaminyltransferase II</fullName>
    </alternativeName>
</protein>
<keyword evidence="12" id="KW-1133">Transmembrane helix</keyword>
<evidence type="ECO:0000256" key="15">
    <source>
        <dbReference type="ARBA" id="ARBA00023157"/>
    </source>
</evidence>
<dbReference type="EMBL" id="LNIX01000048">
    <property type="protein sequence ID" value="OXA38128.1"/>
    <property type="molecule type" value="Genomic_DNA"/>
</dbReference>
<organism evidence="27 28">
    <name type="scientific">Folsomia candida</name>
    <name type="common">Springtail</name>
    <dbReference type="NCBI Taxonomy" id="158441"/>
    <lineage>
        <taxon>Eukaryota</taxon>
        <taxon>Metazoa</taxon>
        <taxon>Ecdysozoa</taxon>
        <taxon>Arthropoda</taxon>
        <taxon>Hexapoda</taxon>
        <taxon>Collembola</taxon>
        <taxon>Entomobryomorpha</taxon>
        <taxon>Isotomoidea</taxon>
        <taxon>Isotomidae</taxon>
        <taxon>Proisotominae</taxon>
        <taxon>Folsomia</taxon>
    </lineage>
</organism>
<feature type="disulfide bond" evidence="25">
    <location>
        <begin position="287"/>
        <end position="290"/>
    </location>
</feature>
<evidence type="ECO:0000256" key="23">
    <source>
        <dbReference type="PIRSR" id="PIRSR607754-1"/>
    </source>
</evidence>
<dbReference type="Proteomes" id="UP000198287">
    <property type="component" value="Unassembled WGS sequence"/>
</dbReference>
<feature type="region of interest" description="Disordered" evidence="26">
    <location>
        <begin position="40"/>
        <end position="60"/>
    </location>
</feature>
<dbReference type="PANTHER" id="PTHR12871:SF0">
    <property type="entry name" value="ALPHA-1,6-MANNOSYL-GLYCOPROTEIN 2-BETA-N-ACETYLGLUCOSAMINYLTRANSFERASE"/>
    <property type="match status" value="1"/>
</dbReference>
<keyword evidence="13" id="KW-0333">Golgi apparatus</keyword>
<comment type="cofactor">
    <cofactor evidence="1 24">
        <name>Mn(2+)</name>
        <dbReference type="ChEBI" id="CHEBI:29035"/>
    </cofactor>
</comment>
<dbReference type="UniPathway" id="UPA00378"/>
<comment type="subcellular location">
    <subcellularLocation>
        <location evidence="2">Golgi apparatus membrane</location>
        <topology evidence="2">Single-pass type II membrane protein</topology>
    </subcellularLocation>
</comment>
<evidence type="ECO:0000256" key="11">
    <source>
        <dbReference type="ARBA" id="ARBA00022968"/>
    </source>
</evidence>
<sequence length="461" mass="51658">MSPAAVFPKRLARYILVLCVLSLLAMNLYISHSARQNGTFASGNKSKGSEDKDDPSSSGSMNGGVWAENGLLGTPAFINVPETEVLSDEEISQIAKEIETLNDAQTIYNLDKFGPVGPGTFVIVIQVHSRVEYLSLLVESLSRVPQIDNCLVIFSHDLFNPGLNEAIQSIDFTRVMQIFYPFSIQLNPHRFPGESPDDCPRDMPVAKAQAANCRNAQHPDVHGHFREASYTQPKHHWWWKANFIFGGINVLRNYTGVVAFLEEDHYVTPDFLWVLNLLETAMIRNSCKECNLIALGTYLKTWNIRSAHNQGVVTNWVTGKHNMGMAFNRSMWESVRDCSKKFCNYDDYNWDWTLLSVSDTCLKSPLQVYYPKAPRIFHIGDCGVHHKKANCDPASSAQAIDKGVKTHQALLFPDKLGVQVSHGKKIRLKQGNGGWGDIRDRQLCLAFSTINSSKPLAIRIS</sequence>
<dbReference type="GO" id="GO:0006487">
    <property type="term" value="P:protein N-linked glycosylation"/>
    <property type="evidence" value="ECO:0007669"/>
    <property type="project" value="TreeGrafter"/>
</dbReference>
<dbReference type="InterPro" id="IPR007754">
    <property type="entry name" value="GlcNAc_II"/>
</dbReference>
<feature type="binding site" evidence="24">
    <location>
        <position position="264"/>
    </location>
    <ligand>
        <name>Mn(2+)</name>
        <dbReference type="ChEBI" id="CHEBI:29035"/>
    </ligand>
</feature>
<dbReference type="GO" id="GO:0005795">
    <property type="term" value="C:Golgi stack"/>
    <property type="evidence" value="ECO:0007669"/>
    <property type="project" value="InterPro"/>
</dbReference>
<keyword evidence="9" id="KW-0812">Transmembrane</keyword>
<evidence type="ECO:0000256" key="26">
    <source>
        <dbReference type="SAM" id="MobiDB-lite"/>
    </source>
</evidence>
<comment type="similarity">
    <text evidence="4">Belongs to the glycosyltransferase 16 (GT16) protein family.</text>
</comment>
<evidence type="ECO:0000256" key="8">
    <source>
        <dbReference type="ARBA" id="ARBA00022679"/>
    </source>
</evidence>
<keyword evidence="8" id="KW-0808">Transferase</keyword>
<evidence type="ECO:0000256" key="5">
    <source>
        <dbReference type="ARBA" id="ARBA00012613"/>
    </source>
</evidence>
<keyword evidence="16" id="KW-0325">Glycoprotein</keyword>
<evidence type="ECO:0000256" key="25">
    <source>
        <dbReference type="PIRSR" id="PIRSR607754-3"/>
    </source>
</evidence>
<keyword evidence="14" id="KW-0472">Membrane</keyword>
<name>A0A226D000_FOLCA</name>
<dbReference type="GO" id="GO:0000139">
    <property type="term" value="C:Golgi membrane"/>
    <property type="evidence" value="ECO:0007669"/>
    <property type="project" value="UniProtKB-SubCell"/>
</dbReference>
<feature type="binding site" evidence="23">
    <location>
        <begin position="126"/>
        <end position="130"/>
    </location>
    <ligand>
        <name>substrate</name>
    </ligand>
</feature>
<evidence type="ECO:0000313" key="27">
    <source>
        <dbReference type="EMBL" id="OXA38128.1"/>
    </source>
</evidence>
<proteinExistence type="inferred from homology"/>
<feature type="binding site" evidence="23">
    <location>
        <begin position="232"/>
        <end position="236"/>
    </location>
    <ligand>
        <name>substrate</name>
    </ligand>
</feature>
<evidence type="ECO:0000256" key="24">
    <source>
        <dbReference type="PIRSR" id="PIRSR607754-2"/>
    </source>
</evidence>
<feature type="disulfide bond" evidence="25">
    <location>
        <begin position="343"/>
        <end position="444"/>
    </location>
</feature>
<comment type="caution">
    <text evidence="27">The sequence shown here is derived from an EMBL/GenBank/DDBJ whole genome shotgun (WGS) entry which is preliminary data.</text>
</comment>
<evidence type="ECO:0000313" key="28">
    <source>
        <dbReference type="Proteomes" id="UP000198287"/>
    </source>
</evidence>
<accession>A0A226D000</accession>
<keyword evidence="11" id="KW-0735">Signal-anchor</keyword>
<feature type="disulfide bond" evidence="25">
    <location>
        <begin position="199"/>
        <end position="213"/>
    </location>
</feature>
<evidence type="ECO:0000256" key="18">
    <source>
        <dbReference type="ARBA" id="ARBA00029663"/>
    </source>
</evidence>
<comment type="pathway">
    <text evidence="3">Protein modification; protein glycosylation.</text>
</comment>
<dbReference type="Gene3D" id="3.90.550.10">
    <property type="entry name" value="Spore Coat Polysaccharide Biosynthesis Protein SpsA, Chain A"/>
    <property type="match status" value="1"/>
</dbReference>
<evidence type="ECO:0000256" key="6">
    <source>
        <dbReference type="ARBA" id="ARBA00014817"/>
    </source>
</evidence>
<evidence type="ECO:0000256" key="10">
    <source>
        <dbReference type="ARBA" id="ARBA00022723"/>
    </source>
</evidence>
<evidence type="ECO:0000256" key="19">
    <source>
        <dbReference type="ARBA" id="ARBA00031203"/>
    </source>
</evidence>
<evidence type="ECO:0000256" key="7">
    <source>
        <dbReference type="ARBA" id="ARBA00022676"/>
    </source>
</evidence>
<dbReference type="STRING" id="158441.A0A226D000"/>
<feature type="disulfide bond" evidence="25">
    <location>
        <begin position="382"/>
        <end position="391"/>
    </location>
</feature>
<dbReference type="EC" id="2.4.1.143" evidence="5"/>
<dbReference type="OrthoDB" id="6019616at2759"/>
<evidence type="ECO:0000256" key="14">
    <source>
        <dbReference type="ARBA" id="ARBA00023136"/>
    </source>
</evidence>
<evidence type="ECO:0000256" key="20">
    <source>
        <dbReference type="ARBA" id="ARBA00032552"/>
    </source>
</evidence>
<keyword evidence="28" id="KW-1185">Reference proteome</keyword>
<evidence type="ECO:0000256" key="12">
    <source>
        <dbReference type="ARBA" id="ARBA00022989"/>
    </source>
</evidence>
<evidence type="ECO:0000256" key="1">
    <source>
        <dbReference type="ARBA" id="ARBA00001936"/>
    </source>
</evidence>
<comment type="catalytic activity">
    <reaction evidence="22">
        <text>an N(4)-{beta-D-GlcNAc-(1-&gt;2)-alpha-D-Man-(1-&gt;3)-[alpha-D-Man-(1-&gt;6)]-beta-D-Man-(1-&gt;4)-beta-D-GlcNAc-(1-&gt;4)-beta-D-GlcNAc}-L-asparaginyl-[protein] + UDP-N-acetyl-alpha-D-glucosamine = N(4)-{beta-D-GlcNAc-(1-&gt;2)-alpha-D-Man-(1-&gt;3)-[beta-D-GlcNAc-(1-&gt;2)-alpha-D-Man-(1-&gt;6)]-beta-D-Man-(1-&gt;4)-beta-D-GlcNAc-(1-&gt;4)-beta-D-GlcNAc}-L-asparaginyl-[protein] + UDP + H(+)</text>
        <dbReference type="Rhea" id="RHEA:12941"/>
        <dbReference type="Rhea" id="RHEA-COMP:13526"/>
        <dbReference type="Rhea" id="RHEA-COMP:14369"/>
        <dbReference type="ChEBI" id="CHEBI:15378"/>
        <dbReference type="ChEBI" id="CHEBI:57705"/>
        <dbReference type="ChEBI" id="CHEBI:58223"/>
        <dbReference type="ChEBI" id="CHEBI:60615"/>
        <dbReference type="ChEBI" id="CHEBI:60651"/>
        <dbReference type="EC" id="2.4.1.143"/>
    </reaction>
</comment>
<evidence type="ECO:0000256" key="21">
    <source>
        <dbReference type="ARBA" id="ARBA00032915"/>
    </source>
</evidence>
<feature type="binding site" evidence="24">
    <location>
        <position position="378"/>
    </location>
    <ligand>
        <name>Mn(2+)</name>
        <dbReference type="ChEBI" id="CHEBI:29035"/>
    </ligand>
</feature>